<keyword evidence="2" id="KW-1185">Reference proteome</keyword>
<evidence type="ECO:0000313" key="1">
    <source>
        <dbReference type="EMBL" id="KUI53015.1"/>
    </source>
</evidence>
<gene>
    <name evidence="1" type="ORF">VP1G_10558</name>
</gene>
<dbReference type="AlphaFoldDB" id="A0A194UMX2"/>
<dbReference type="Proteomes" id="UP000078576">
    <property type="component" value="Unassembled WGS sequence"/>
</dbReference>
<sequence length="470" mass="49685">MTLATATPKTMARLLLTPTAASFLAAVAASWVVLHRPVWFSTLWRIVIGSAGRAAQDLDDGVTGREATDGELVAGAGGGVVDDAGDDLVTLGSLDLAQVVGVGEEGLGLAVDVGGRGAVAQADHGVADLVERLGRDVELGRGVVAGQPEGLTVGGGLASREVLLLTLVDWGEGRVSQGVAARRTCFLTHVGESGHGAAVEHLNDGVVLKVVGHAGQVSLSLVGAEVIHHTSQHLTKGKDSSVVHEFRQEAIVDVLGGINAHTIDGVVGNKLLDPLAKHINDRVGLGIQIGQSHTVGVQPAVLVVGRVVPLRDVAVRVIVVLVIEGVEQRVVHGRRYSVVEGLGHVVNDYIDQQVHVTVVKLVGQFDKLICGAKVLVDGVKVIRVVTMVRLSHRSVVLDVVHDRADLNGRKAHVWFRVLLSAIFPLYDPPLYRESDDVHECSLTLDVVQMVDKTRPRSVTEEVQLIAGRRS</sequence>
<name>A0A194UMX2_CYTMA</name>
<dbReference type="EMBL" id="KN714667">
    <property type="protein sequence ID" value="KUI53015.1"/>
    <property type="molecule type" value="Genomic_DNA"/>
</dbReference>
<evidence type="ECO:0000313" key="2">
    <source>
        <dbReference type="Proteomes" id="UP000078576"/>
    </source>
</evidence>
<proteinExistence type="predicted"/>
<accession>A0A194UMX2</accession>
<reference evidence="2" key="1">
    <citation type="submission" date="2014-12" db="EMBL/GenBank/DDBJ databases">
        <title>Genome Sequence of Valsa Canker Pathogens Uncovers a Specific Adaption of Colonization on Woody Bark.</title>
        <authorList>
            <person name="Yin Z."/>
            <person name="Liu H."/>
            <person name="Gao X."/>
            <person name="Li Z."/>
            <person name="Song N."/>
            <person name="Ke X."/>
            <person name="Dai Q."/>
            <person name="Wu Y."/>
            <person name="Sun Y."/>
            <person name="Xu J.-R."/>
            <person name="Kang Z.K."/>
            <person name="Wang L."/>
            <person name="Huang L."/>
        </authorList>
    </citation>
    <scope>NUCLEOTIDE SEQUENCE [LARGE SCALE GENOMIC DNA]</scope>
    <source>
        <strain evidence="2">SXYL134</strain>
    </source>
</reference>
<protein>
    <submittedName>
        <fullName evidence="1">Uncharacterized protein</fullName>
    </submittedName>
</protein>
<organism evidence="1 2">
    <name type="scientific">Cytospora mali</name>
    <name type="common">Apple Valsa canker fungus</name>
    <name type="synonym">Valsa mali</name>
    <dbReference type="NCBI Taxonomy" id="578113"/>
    <lineage>
        <taxon>Eukaryota</taxon>
        <taxon>Fungi</taxon>
        <taxon>Dikarya</taxon>
        <taxon>Ascomycota</taxon>
        <taxon>Pezizomycotina</taxon>
        <taxon>Sordariomycetes</taxon>
        <taxon>Sordariomycetidae</taxon>
        <taxon>Diaporthales</taxon>
        <taxon>Cytosporaceae</taxon>
        <taxon>Cytospora</taxon>
    </lineage>
</organism>